<dbReference type="InterPro" id="IPR000298">
    <property type="entry name" value="Cyt_c_oxidase-like_su3"/>
</dbReference>
<dbReference type="PANTHER" id="PTHR11403">
    <property type="entry name" value="CYTOCHROME C OXIDASE SUBUNIT III"/>
    <property type="match status" value="1"/>
</dbReference>
<dbReference type="InterPro" id="IPR024791">
    <property type="entry name" value="Cyt_c/ubiquinol_Oxase_su3"/>
</dbReference>
<evidence type="ECO:0000256" key="5">
    <source>
        <dbReference type="ARBA" id="ARBA00022967"/>
    </source>
</evidence>
<feature type="transmembrane region" description="Helical" evidence="9">
    <location>
        <begin position="188"/>
        <end position="208"/>
    </location>
</feature>
<evidence type="ECO:0000256" key="1">
    <source>
        <dbReference type="ARBA" id="ARBA00004141"/>
    </source>
</evidence>
<gene>
    <name evidence="11" type="primary">cox3</name>
</gene>
<proteinExistence type="inferred from homology"/>
<feature type="transmembrane region" description="Helical" evidence="9">
    <location>
        <begin position="102"/>
        <end position="121"/>
    </location>
</feature>
<comment type="similarity">
    <text evidence="2 8">Belongs to the cytochrome c oxidase subunit 3 family.</text>
</comment>
<keyword evidence="6 9" id="KW-1133">Transmembrane helix</keyword>
<dbReference type="PANTHER" id="PTHR11403:SF7">
    <property type="entry name" value="CYTOCHROME C OXIDASE SUBUNIT 3"/>
    <property type="match status" value="1"/>
</dbReference>
<feature type="transmembrane region" description="Helical" evidence="9">
    <location>
        <begin position="31"/>
        <end position="50"/>
    </location>
</feature>
<geneLocation type="mitochondrion" evidence="11"/>
<evidence type="ECO:0000256" key="6">
    <source>
        <dbReference type="ARBA" id="ARBA00022989"/>
    </source>
</evidence>
<feature type="transmembrane region" description="Helical" evidence="9">
    <location>
        <begin position="141"/>
        <end position="158"/>
    </location>
</feature>
<protein>
    <recommendedName>
        <fullName evidence="3 8">Cytochrome c oxidase subunit 3</fullName>
    </recommendedName>
</protein>
<name>A0AA52HNE8_9BILA</name>
<evidence type="ECO:0000313" key="11">
    <source>
        <dbReference type="EMBL" id="WKY96620.1"/>
    </source>
</evidence>
<evidence type="ECO:0000256" key="9">
    <source>
        <dbReference type="SAM" id="Phobius"/>
    </source>
</evidence>
<dbReference type="AlphaFoldDB" id="A0AA52HNE8"/>
<dbReference type="EMBL" id="OR215045">
    <property type="protein sequence ID" value="WKY96620.1"/>
    <property type="molecule type" value="Genomic_DNA"/>
</dbReference>
<sequence>MSLGKSVVSVVPLVVGLSVCMGILSACMASMAGVVWFGVLLLVSLVLWWVEDGLESVSGVVGSGFVDVVAWGVILFISSEALFFLGALVSGLYLLEEGWKEAWVAMDFSSTPLWISVVLLSSGVSVTQFHESLMTGYSAKAGLWMGVTVLLGFGFLMIQFEEWSEILFSASTGVGGGVFFFITGFHGLHVVVGSLLNLGVWFGVWLGAKRAVGEPKVEGVIWYWHFVDVVWLFVLLGLYWLMM</sequence>
<feature type="transmembrane region" description="Helical" evidence="9">
    <location>
        <begin position="70"/>
        <end position="95"/>
    </location>
</feature>
<dbReference type="SUPFAM" id="SSF81452">
    <property type="entry name" value="Cytochrome c oxidase subunit III-like"/>
    <property type="match status" value="1"/>
</dbReference>
<dbReference type="Pfam" id="PF00510">
    <property type="entry name" value="COX3"/>
    <property type="match status" value="1"/>
</dbReference>
<evidence type="ECO:0000256" key="7">
    <source>
        <dbReference type="ARBA" id="ARBA00023136"/>
    </source>
</evidence>
<feature type="transmembrane region" description="Helical" evidence="9">
    <location>
        <begin position="220"/>
        <end position="242"/>
    </location>
</feature>
<dbReference type="InterPro" id="IPR013833">
    <property type="entry name" value="Cyt_c_oxidase_su3_a-hlx"/>
</dbReference>
<comment type="function">
    <text evidence="8">Component of the cytochrome c oxidase, the last enzyme in the mitochondrial electron transport chain which drives oxidative phosphorylation. The respiratory chain contains 3 multisubunit complexes succinate dehydrogenase (complex II, CII), ubiquinol-cytochrome c oxidoreductase (cytochrome b-c1 complex, complex III, CIII) and cytochrome c oxidase (complex IV, CIV), that cooperate to transfer electrons derived from NADH and succinate to molecular oxygen, creating an electrochemical gradient over the inner membrane that drives transmembrane transport and the ATP synthase. Cytochrome c oxidase is the component of the respiratory chain that catalyzes the reduction of oxygen to water. Electrons originating from reduced cytochrome c in the intermembrane space (IMS) are transferred via the dinuclear copper A center (CU(A)) of subunit 2 and heme A of subunit 1 to the active site in subunit 1, a binuclear center (BNC) formed by heme A3 and copper B (CU(B)). The BNC reduces molecular oxygen to 2 water molecules using 4 electrons from cytochrome c in the IMS and 4 protons from the mitochondrial matrix.</text>
</comment>
<organism evidence="11">
    <name type="scientific">Longicollum sp.</name>
    <name type="common">in: thorny-headed worms</name>
    <dbReference type="NCBI Taxonomy" id="3073164"/>
    <lineage>
        <taxon>Eukaryota</taxon>
        <taxon>Metazoa</taxon>
        <taxon>Spiralia</taxon>
        <taxon>Lophotrochozoa</taxon>
        <taxon>Acanthocephala</taxon>
        <taxon>Palaeacanthocephala</taxon>
        <taxon>Echinorhynchida</taxon>
        <taxon>Pomphorhynchidae</taxon>
        <taxon>Longicollum</taxon>
    </lineage>
</organism>
<dbReference type="PROSITE" id="PS50253">
    <property type="entry name" value="COX3"/>
    <property type="match status" value="1"/>
</dbReference>
<keyword evidence="4 8" id="KW-0812">Transmembrane</keyword>
<reference evidence="11" key="1">
    <citation type="submission" date="2023-06" db="EMBL/GenBank/DDBJ databases">
        <title>COMPLETE SEQUENCE AND GENE ORGANIZATION OF THE MITOCHONDRIAL GENOME OF Longicollum sp.</title>
        <authorList>
            <person name="Ren Z."/>
            <person name="Fu P."/>
        </authorList>
    </citation>
    <scope>NUCLEOTIDE SEQUENCE</scope>
</reference>
<evidence type="ECO:0000256" key="2">
    <source>
        <dbReference type="ARBA" id="ARBA00010581"/>
    </source>
</evidence>
<accession>A0AA52HNE8</accession>
<dbReference type="GO" id="GO:0019646">
    <property type="term" value="P:aerobic electron transport chain"/>
    <property type="evidence" value="ECO:0007669"/>
    <property type="project" value="InterPro"/>
</dbReference>
<dbReference type="InterPro" id="IPR035973">
    <property type="entry name" value="Cyt_c_oxidase_su3-like_sf"/>
</dbReference>
<dbReference type="PROSITE" id="PS51257">
    <property type="entry name" value="PROKAR_LIPOPROTEIN"/>
    <property type="match status" value="1"/>
</dbReference>
<dbReference type="Gene3D" id="1.20.120.80">
    <property type="entry name" value="Cytochrome c oxidase, subunit III, four-helix bundle"/>
    <property type="match status" value="1"/>
</dbReference>
<evidence type="ECO:0000256" key="8">
    <source>
        <dbReference type="RuleBase" id="RU003375"/>
    </source>
</evidence>
<keyword evidence="5" id="KW-1278">Translocase</keyword>
<evidence type="ECO:0000256" key="4">
    <source>
        <dbReference type="ARBA" id="ARBA00022692"/>
    </source>
</evidence>
<evidence type="ECO:0000259" key="10">
    <source>
        <dbReference type="PROSITE" id="PS50253"/>
    </source>
</evidence>
<feature type="transmembrane region" description="Helical" evidence="9">
    <location>
        <begin position="6"/>
        <end position="24"/>
    </location>
</feature>
<evidence type="ECO:0000256" key="3">
    <source>
        <dbReference type="ARBA" id="ARBA00015944"/>
    </source>
</evidence>
<dbReference type="GO" id="GO:0004129">
    <property type="term" value="F:cytochrome-c oxidase activity"/>
    <property type="evidence" value="ECO:0007669"/>
    <property type="project" value="InterPro"/>
</dbReference>
<keyword evidence="8 11" id="KW-0496">Mitochondrion</keyword>
<dbReference type="GO" id="GO:0016020">
    <property type="term" value="C:membrane"/>
    <property type="evidence" value="ECO:0007669"/>
    <property type="project" value="UniProtKB-SubCell"/>
</dbReference>
<keyword evidence="7 9" id="KW-0472">Membrane</keyword>
<comment type="subcellular location">
    <subcellularLocation>
        <location evidence="1">Membrane</location>
        <topology evidence="1">Multi-pass membrane protein</topology>
    </subcellularLocation>
</comment>
<feature type="domain" description="Heme-copper oxidase subunit III family profile" evidence="10">
    <location>
        <begin position="1"/>
        <end position="243"/>
    </location>
</feature>